<dbReference type="Proteomes" id="UP000480548">
    <property type="component" value="Unassembled WGS sequence"/>
</dbReference>
<accession>A0A7C8P6S6</accession>
<name>A0A7C8P6S6_ORBOL</name>
<dbReference type="EMBL" id="WIQZ01000045">
    <property type="protein sequence ID" value="KAF3132267.1"/>
    <property type="molecule type" value="Genomic_DNA"/>
</dbReference>
<evidence type="ECO:0000313" key="2">
    <source>
        <dbReference type="Proteomes" id="UP000480548"/>
    </source>
</evidence>
<sequence length="160" mass="19305">MNWFLDLKLDINARNGNNETILDIWYRQFRDHFDIQHGWKRIDREILLTLKRLFDATSQPLRLSILETQFWTYQSERLTELLNWKLSEEYEELGNCQDEHNWRVHDILQHCQPLLHDKIQNLRKGPAIKNILSPSRMVVYYSGVLRAPRMDFPGGYHLLE</sequence>
<reference evidence="1 2" key="1">
    <citation type="submission" date="2019-06" db="EMBL/GenBank/DDBJ databases">
        <authorList>
            <person name="Palmer J.M."/>
        </authorList>
    </citation>
    <scope>NUCLEOTIDE SEQUENCE [LARGE SCALE GENOMIC DNA]</scope>
    <source>
        <strain evidence="1 2">TWF703</strain>
    </source>
</reference>
<dbReference type="AlphaFoldDB" id="A0A7C8P6S6"/>
<proteinExistence type="predicted"/>
<protein>
    <submittedName>
        <fullName evidence="1">Uncharacterized protein</fullName>
    </submittedName>
</protein>
<evidence type="ECO:0000313" key="1">
    <source>
        <dbReference type="EMBL" id="KAF3132267.1"/>
    </source>
</evidence>
<gene>
    <name evidence="1" type="ORF">TWF703_007386</name>
</gene>
<organism evidence="1 2">
    <name type="scientific">Orbilia oligospora</name>
    <name type="common">Nematode-trapping fungus</name>
    <name type="synonym">Arthrobotrys oligospora</name>
    <dbReference type="NCBI Taxonomy" id="2813651"/>
    <lineage>
        <taxon>Eukaryota</taxon>
        <taxon>Fungi</taxon>
        <taxon>Dikarya</taxon>
        <taxon>Ascomycota</taxon>
        <taxon>Pezizomycotina</taxon>
        <taxon>Orbiliomycetes</taxon>
        <taxon>Orbiliales</taxon>
        <taxon>Orbiliaceae</taxon>
        <taxon>Orbilia</taxon>
    </lineage>
</organism>
<comment type="caution">
    <text evidence="1">The sequence shown here is derived from an EMBL/GenBank/DDBJ whole genome shotgun (WGS) entry which is preliminary data.</text>
</comment>